<keyword evidence="2" id="KW-1185">Reference proteome</keyword>
<sequence>MSNDMKSASMDLGGSRSWCRSENDVKIEFGFGVPLGAMSAHPVFHSAWDIGCSFGDVMRKERAAHDEMRDMIWTHHWEFEAEVQPRWRHSVNKKVSELEVKRRAEQDARRN</sequence>
<reference evidence="1" key="1">
    <citation type="submission" date="2022-03" db="EMBL/GenBank/DDBJ databases">
        <authorList>
            <person name="Lindestad O."/>
        </authorList>
    </citation>
    <scope>NUCLEOTIDE SEQUENCE</scope>
</reference>
<accession>A0A8S4RTE6</accession>
<evidence type="ECO:0000313" key="1">
    <source>
        <dbReference type="EMBL" id="CAH2240395.1"/>
    </source>
</evidence>
<comment type="caution">
    <text evidence="1">The sequence shown here is derived from an EMBL/GenBank/DDBJ whole genome shotgun (WGS) entry which is preliminary data.</text>
</comment>
<gene>
    <name evidence="1" type="primary">jg3803</name>
    <name evidence="1" type="ORF">PAEG_LOCUS16985</name>
</gene>
<organism evidence="1 2">
    <name type="scientific">Pararge aegeria aegeria</name>
    <dbReference type="NCBI Taxonomy" id="348720"/>
    <lineage>
        <taxon>Eukaryota</taxon>
        <taxon>Metazoa</taxon>
        <taxon>Ecdysozoa</taxon>
        <taxon>Arthropoda</taxon>
        <taxon>Hexapoda</taxon>
        <taxon>Insecta</taxon>
        <taxon>Pterygota</taxon>
        <taxon>Neoptera</taxon>
        <taxon>Endopterygota</taxon>
        <taxon>Lepidoptera</taxon>
        <taxon>Glossata</taxon>
        <taxon>Ditrysia</taxon>
        <taxon>Papilionoidea</taxon>
        <taxon>Nymphalidae</taxon>
        <taxon>Satyrinae</taxon>
        <taxon>Satyrini</taxon>
        <taxon>Parargina</taxon>
        <taxon>Pararge</taxon>
    </lineage>
</organism>
<name>A0A8S4RTE6_9NEOP</name>
<dbReference type="OrthoDB" id="737510at2759"/>
<evidence type="ECO:0000313" key="2">
    <source>
        <dbReference type="Proteomes" id="UP000838756"/>
    </source>
</evidence>
<protein>
    <submittedName>
        <fullName evidence="1">Jg3803 protein</fullName>
    </submittedName>
</protein>
<dbReference type="AlphaFoldDB" id="A0A8S4RTE6"/>
<dbReference type="Proteomes" id="UP000838756">
    <property type="component" value="Unassembled WGS sequence"/>
</dbReference>
<proteinExistence type="predicted"/>
<dbReference type="EMBL" id="CAKXAJ010025504">
    <property type="protein sequence ID" value="CAH2240395.1"/>
    <property type="molecule type" value="Genomic_DNA"/>
</dbReference>